<comment type="caution">
    <text evidence="10">The sequence shown here is derived from an EMBL/GenBank/DDBJ whole genome shotgun (WGS) entry which is preliminary data.</text>
</comment>
<dbReference type="PROSITE" id="PS51987">
    <property type="entry name" value="GS_CATALYTIC"/>
    <property type="match status" value="1"/>
</dbReference>
<dbReference type="SMART" id="SM01230">
    <property type="entry name" value="Gln-synt_C"/>
    <property type="match status" value="1"/>
</dbReference>
<evidence type="ECO:0000259" key="9">
    <source>
        <dbReference type="PROSITE" id="PS51987"/>
    </source>
</evidence>
<accession>A0ABR2Z4F0</accession>
<dbReference type="InterPro" id="IPR036651">
    <property type="entry name" value="Gln_synt_N_sf"/>
</dbReference>
<dbReference type="InterPro" id="IPR014746">
    <property type="entry name" value="Gln_synth/guanido_kin_cat_dom"/>
</dbReference>
<keyword evidence="3" id="KW-0963">Cytoplasm</keyword>
<feature type="region of interest" description="Disordered" evidence="8">
    <location>
        <begin position="381"/>
        <end position="427"/>
    </location>
</feature>
<dbReference type="PANTHER" id="PTHR20852:SF93">
    <property type="entry name" value="GLUTAMINE SYNTHETASE CYTOSOLIC ISOZYME 1-1"/>
    <property type="match status" value="1"/>
</dbReference>
<keyword evidence="6" id="KW-0067">ATP-binding</keyword>
<comment type="similarity">
    <text evidence="7">Belongs to the glutamine synthetase family.</text>
</comment>
<proteinExistence type="inferred from homology"/>
<name>A0ABR2Z4F0_9CHLO</name>
<dbReference type="SUPFAM" id="SSF55931">
    <property type="entry name" value="Glutamine synthetase/guanido kinase"/>
    <property type="match status" value="1"/>
</dbReference>
<organism evidence="10 11">
    <name type="scientific">Coccomyxa subellipsoidea</name>
    <dbReference type="NCBI Taxonomy" id="248742"/>
    <lineage>
        <taxon>Eukaryota</taxon>
        <taxon>Viridiplantae</taxon>
        <taxon>Chlorophyta</taxon>
        <taxon>core chlorophytes</taxon>
        <taxon>Trebouxiophyceae</taxon>
        <taxon>Trebouxiophyceae incertae sedis</taxon>
        <taxon>Coccomyxaceae</taxon>
        <taxon>Coccomyxa</taxon>
    </lineage>
</organism>
<evidence type="ECO:0000256" key="8">
    <source>
        <dbReference type="SAM" id="MobiDB-lite"/>
    </source>
</evidence>
<comment type="subcellular location">
    <subcellularLocation>
        <location evidence="1">Cytoplasm</location>
    </subcellularLocation>
</comment>
<feature type="compositionally biased region" description="Polar residues" evidence="8">
    <location>
        <begin position="383"/>
        <end position="397"/>
    </location>
</feature>
<evidence type="ECO:0000256" key="2">
    <source>
        <dbReference type="ARBA" id="ARBA00012937"/>
    </source>
</evidence>
<keyword evidence="4" id="KW-0436">Ligase</keyword>
<dbReference type="PANTHER" id="PTHR20852">
    <property type="entry name" value="GLUTAMINE SYNTHETASE"/>
    <property type="match status" value="1"/>
</dbReference>
<dbReference type="EC" id="6.3.1.2" evidence="2"/>
<evidence type="ECO:0000256" key="3">
    <source>
        <dbReference type="ARBA" id="ARBA00022490"/>
    </source>
</evidence>
<evidence type="ECO:0000256" key="7">
    <source>
        <dbReference type="PROSITE-ProRule" id="PRU01331"/>
    </source>
</evidence>
<evidence type="ECO:0000313" key="10">
    <source>
        <dbReference type="EMBL" id="KAK9918520.1"/>
    </source>
</evidence>
<feature type="domain" description="GS catalytic" evidence="9">
    <location>
        <begin position="115"/>
        <end position="427"/>
    </location>
</feature>
<keyword evidence="5" id="KW-0547">Nucleotide-binding</keyword>
<dbReference type="EMBL" id="JALJOT010000001">
    <property type="protein sequence ID" value="KAK9918520.1"/>
    <property type="molecule type" value="Genomic_DNA"/>
</dbReference>
<dbReference type="Gene3D" id="3.10.20.70">
    <property type="entry name" value="Glutamine synthetase, N-terminal domain"/>
    <property type="match status" value="1"/>
</dbReference>
<dbReference type="Gene3D" id="3.30.590.10">
    <property type="entry name" value="Glutamine synthetase/guanido kinase, catalytic domain"/>
    <property type="match status" value="1"/>
</dbReference>
<dbReference type="Proteomes" id="UP001491310">
    <property type="component" value="Unassembled WGS sequence"/>
</dbReference>
<evidence type="ECO:0000256" key="1">
    <source>
        <dbReference type="ARBA" id="ARBA00004496"/>
    </source>
</evidence>
<dbReference type="InterPro" id="IPR008146">
    <property type="entry name" value="Gln_synth_cat_dom"/>
</dbReference>
<protein>
    <recommendedName>
        <fullName evidence="2">glutamine synthetase</fullName>
        <ecNumber evidence="2">6.3.1.2</ecNumber>
    </recommendedName>
</protein>
<dbReference type="SUPFAM" id="SSF54368">
    <property type="entry name" value="Glutamine synthetase, N-terminal domain"/>
    <property type="match status" value="1"/>
</dbReference>
<dbReference type="InterPro" id="IPR050292">
    <property type="entry name" value="Glutamine_Synthetase"/>
</dbReference>
<gene>
    <name evidence="10" type="ORF">WJX75_004680</name>
</gene>
<keyword evidence="11" id="KW-1185">Reference proteome</keyword>
<evidence type="ECO:0000313" key="11">
    <source>
        <dbReference type="Proteomes" id="UP001491310"/>
    </source>
</evidence>
<sequence>MDAMLANHFAGLSTRGKVMAEYVWLGGSGSDLRSATKVLNFVPRTPADVPLWTSDGVATGQEDGPCSVVYLKPRSIHPDPLRGGDHILVLCDTFQAPSVESDVASPELHPHPTNNRAPCDRVMRAAAASQPVFSCNQQYTLLNPQTCWPIGWPERATGATSSSHSYCGTGTGVAVGREFAETHLRSCLHAGLRVSGAMPDSVPGQWSYQVGPCRGIELGDHLWLSRYLLLRLSEQFKVIASTDPKPVPGDWSGNGAPVKFSTRETREEGKGWFVIQEHLRRLQNSHMQHMVAYGVGNAKRWQGLGSKAQPGGSLLDFTVGMENRNASIRIPHSVLLQKRGWYEDRRPSSNMDPYLVTMLLACTCLQLMLPMTDGKLAAPCASGTGNSKSASETISRGSSSILDEIDDLDSFAPDTPPQKFRIKASRS</sequence>
<evidence type="ECO:0000256" key="6">
    <source>
        <dbReference type="ARBA" id="ARBA00022840"/>
    </source>
</evidence>
<evidence type="ECO:0000256" key="5">
    <source>
        <dbReference type="ARBA" id="ARBA00022741"/>
    </source>
</evidence>
<reference evidence="10 11" key="1">
    <citation type="journal article" date="2024" name="Nat. Commun.">
        <title>Phylogenomics reveals the evolutionary origins of lichenization in chlorophyte algae.</title>
        <authorList>
            <person name="Puginier C."/>
            <person name="Libourel C."/>
            <person name="Otte J."/>
            <person name="Skaloud P."/>
            <person name="Haon M."/>
            <person name="Grisel S."/>
            <person name="Petersen M."/>
            <person name="Berrin J.G."/>
            <person name="Delaux P.M."/>
            <person name="Dal Grande F."/>
            <person name="Keller J."/>
        </authorList>
    </citation>
    <scope>NUCLEOTIDE SEQUENCE [LARGE SCALE GENOMIC DNA]</scope>
    <source>
        <strain evidence="10 11">SAG 216-7</strain>
    </source>
</reference>
<evidence type="ECO:0000256" key="4">
    <source>
        <dbReference type="ARBA" id="ARBA00022598"/>
    </source>
</evidence>